<dbReference type="VEuPathDB" id="PlasmoDB:PVW1_120086800"/>
<protein>
    <submittedName>
        <fullName evidence="2">VIR protein</fullName>
    </submittedName>
</protein>
<dbReference type="VEuPathDB" id="PlasmoDB:PVPAM_120076900"/>
<name>A0A1G4H2L5_PLAVI</name>
<proteinExistence type="predicted"/>
<keyword evidence="1" id="KW-0812">Transmembrane</keyword>
<evidence type="ECO:0000313" key="3">
    <source>
        <dbReference type="Proteomes" id="UP000196402"/>
    </source>
</evidence>
<keyword evidence="1" id="KW-0472">Membrane</keyword>
<gene>
    <name evidence="2" type="ORF">PVT01_120076200</name>
</gene>
<evidence type="ECO:0000313" key="2">
    <source>
        <dbReference type="EMBL" id="SCO69097.1"/>
    </source>
</evidence>
<feature type="transmembrane region" description="Helical" evidence="1">
    <location>
        <begin position="270"/>
        <end position="290"/>
    </location>
</feature>
<dbReference type="Pfam" id="PF05795">
    <property type="entry name" value="Plasmodium_Vir"/>
    <property type="match status" value="1"/>
</dbReference>
<dbReference type="VEuPathDB" id="PlasmoDB:PVX_104185"/>
<reference evidence="2 3" key="1">
    <citation type="submission" date="2016-07" db="EMBL/GenBank/DDBJ databases">
        <authorList>
            <consortium name="Pathogen Informatics"/>
        </authorList>
    </citation>
    <scope>NUCLEOTIDE SEQUENCE [LARGE SCALE GENOMIC DNA]</scope>
</reference>
<organism evidence="2 3">
    <name type="scientific">Plasmodium vivax</name>
    <name type="common">malaria parasite P. vivax</name>
    <dbReference type="NCBI Taxonomy" id="5855"/>
    <lineage>
        <taxon>Eukaryota</taxon>
        <taxon>Sar</taxon>
        <taxon>Alveolata</taxon>
        <taxon>Apicomplexa</taxon>
        <taxon>Aconoidasida</taxon>
        <taxon>Haemosporida</taxon>
        <taxon>Plasmodiidae</taxon>
        <taxon>Plasmodium</taxon>
        <taxon>Plasmodium (Plasmodium)</taxon>
    </lineage>
</organism>
<sequence length="342" mass="40791">MGGFYHFCSYNKLPSKIFYKQLEYDTLPVDSCGTYRSILNKDYKANDNVTKLCGMLVKFLKNNPPLENNLNITCNRCKLLSYWIYQELYRIFDGDYAKCFNAYSKLQLVWSSAIIDNGYTDDNTCQLESFTKFDDKWKSKQEFYEYCEDYEHINVRSKIKHPYCNEYHNYIDRKFLSYPNIDRDFVKQMLKIYSNLYRKKEKCDVSFDLDELMKNKDTLKVKFPEPVDSDQEHDEEVQWIKAEESNPFWKFLGRYDSSGKFKLNTSPSHIVTYVSSLIIISILSFHLFKLTPWGSRSRKRTQREYKIMNDFSEENNEPLLNNSEHPDKVEQGEKVRIAYSPV</sequence>
<dbReference type="InterPro" id="IPR008780">
    <property type="entry name" value="Plasmodium_Vir"/>
</dbReference>
<dbReference type="Proteomes" id="UP000196402">
    <property type="component" value="Chromosome 12"/>
</dbReference>
<dbReference type="AlphaFoldDB" id="A0A1G4H2L5"/>
<keyword evidence="1" id="KW-1133">Transmembrane helix</keyword>
<dbReference type="EMBL" id="LT615250">
    <property type="protein sequence ID" value="SCO69097.1"/>
    <property type="molecule type" value="Genomic_DNA"/>
</dbReference>
<dbReference type="VEuPathDB" id="PlasmoDB:PVP01_1271800"/>
<evidence type="ECO:0000256" key="1">
    <source>
        <dbReference type="SAM" id="Phobius"/>
    </source>
</evidence>
<accession>A0A1G4H2L5</accession>